<dbReference type="Proteomes" id="UP000018467">
    <property type="component" value="Unassembled WGS sequence"/>
</dbReference>
<proteinExistence type="predicted"/>
<dbReference type="GeneTree" id="ENSGT00940000155312"/>
<dbReference type="InterPro" id="IPR000198">
    <property type="entry name" value="RhoGAP_dom"/>
</dbReference>
<keyword evidence="3" id="KW-1185">Reference proteome</keyword>
<evidence type="ECO:0000259" key="1">
    <source>
        <dbReference type="PROSITE" id="PS50238"/>
    </source>
</evidence>
<name>A0A3B1KAW6_ASTMX</name>
<accession>A0A3B1KAW6</accession>
<dbReference type="AlphaFoldDB" id="A0A3B1KAW6"/>
<dbReference type="Bgee" id="ENSAMXG00000036014">
    <property type="expression patterns" value="Expressed in testis and 2 other cell types or tissues"/>
</dbReference>
<dbReference type="PROSITE" id="PS50238">
    <property type="entry name" value="RHOGAP"/>
    <property type="match status" value="1"/>
</dbReference>
<dbReference type="GO" id="GO:0005096">
    <property type="term" value="F:GTPase activator activity"/>
    <property type="evidence" value="ECO:0007669"/>
    <property type="project" value="TreeGrafter"/>
</dbReference>
<reference evidence="3" key="1">
    <citation type="submission" date="2013-03" db="EMBL/GenBank/DDBJ databases">
        <authorList>
            <person name="Jeffery W."/>
            <person name="Warren W."/>
            <person name="Wilson R.K."/>
        </authorList>
    </citation>
    <scope>NUCLEOTIDE SEQUENCE</scope>
    <source>
        <strain evidence="3">female</strain>
    </source>
</reference>
<dbReference type="InParanoid" id="A0A3B1KAW6"/>
<feature type="domain" description="Rho-GAP" evidence="1">
    <location>
        <begin position="49"/>
        <end position="236"/>
    </location>
</feature>
<dbReference type="GO" id="GO:0007165">
    <property type="term" value="P:signal transduction"/>
    <property type="evidence" value="ECO:0007669"/>
    <property type="project" value="InterPro"/>
</dbReference>
<dbReference type="SUPFAM" id="SSF48350">
    <property type="entry name" value="GTPase activation domain, GAP"/>
    <property type="match status" value="1"/>
</dbReference>
<dbReference type="STRING" id="7994.ENSAMXP00000051225"/>
<dbReference type="Pfam" id="PF00620">
    <property type="entry name" value="RhoGAP"/>
    <property type="match status" value="1"/>
</dbReference>
<dbReference type="InterPro" id="IPR042869">
    <property type="entry name" value="ARHGAP11A/B"/>
</dbReference>
<reference evidence="2" key="3">
    <citation type="submission" date="2025-08" db="UniProtKB">
        <authorList>
            <consortium name="Ensembl"/>
        </authorList>
    </citation>
    <scope>IDENTIFICATION</scope>
</reference>
<evidence type="ECO:0000313" key="3">
    <source>
        <dbReference type="Proteomes" id="UP000018467"/>
    </source>
</evidence>
<dbReference type="PANTHER" id="PTHR15670:SF4">
    <property type="entry name" value="RHO GTPASE-ACTIVATING PROTEIN 11A"/>
    <property type="match status" value="1"/>
</dbReference>
<dbReference type="SMART" id="SM00324">
    <property type="entry name" value="RhoGAP"/>
    <property type="match status" value="1"/>
</dbReference>
<dbReference type="PANTHER" id="PTHR15670">
    <property type="entry name" value="RHO GTPASE ACTIVATING PROTEIN 11A"/>
    <property type="match status" value="1"/>
</dbReference>
<reference evidence="3" key="2">
    <citation type="journal article" date="2014" name="Nat. Commun.">
        <title>The cavefish genome reveals candidate genes for eye loss.</title>
        <authorList>
            <person name="McGaugh S.E."/>
            <person name="Gross J.B."/>
            <person name="Aken B."/>
            <person name="Blin M."/>
            <person name="Borowsky R."/>
            <person name="Chalopin D."/>
            <person name="Hinaux H."/>
            <person name="Jeffery W.R."/>
            <person name="Keene A."/>
            <person name="Ma L."/>
            <person name="Minx P."/>
            <person name="Murphy D."/>
            <person name="O'Quin K.E."/>
            <person name="Retaux S."/>
            <person name="Rohner N."/>
            <person name="Searle S.M."/>
            <person name="Stahl B.A."/>
            <person name="Tabin C."/>
            <person name="Volff J.N."/>
            <person name="Yoshizawa M."/>
            <person name="Warren W.C."/>
        </authorList>
    </citation>
    <scope>NUCLEOTIDE SEQUENCE [LARGE SCALE GENOMIC DNA]</scope>
    <source>
        <strain evidence="3">female</strain>
    </source>
</reference>
<dbReference type="InterPro" id="IPR008936">
    <property type="entry name" value="Rho_GTPase_activation_prot"/>
</dbReference>
<dbReference type="Gene3D" id="1.10.555.10">
    <property type="entry name" value="Rho GTPase activation protein"/>
    <property type="match status" value="1"/>
</dbReference>
<reference evidence="2" key="4">
    <citation type="submission" date="2025-09" db="UniProtKB">
        <authorList>
            <consortium name="Ensembl"/>
        </authorList>
    </citation>
    <scope>IDENTIFICATION</scope>
</reference>
<evidence type="ECO:0000313" key="2">
    <source>
        <dbReference type="Ensembl" id="ENSAMXP00000051225.1"/>
    </source>
</evidence>
<organism evidence="2 3">
    <name type="scientific">Astyanax mexicanus</name>
    <name type="common">Blind cave fish</name>
    <name type="synonym">Astyanax fasciatus mexicanus</name>
    <dbReference type="NCBI Taxonomy" id="7994"/>
    <lineage>
        <taxon>Eukaryota</taxon>
        <taxon>Metazoa</taxon>
        <taxon>Chordata</taxon>
        <taxon>Craniata</taxon>
        <taxon>Vertebrata</taxon>
        <taxon>Euteleostomi</taxon>
        <taxon>Actinopterygii</taxon>
        <taxon>Neopterygii</taxon>
        <taxon>Teleostei</taxon>
        <taxon>Ostariophysi</taxon>
        <taxon>Characiformes</taxon>
        <taxon>Characoidei</taxon>
        <taxon>Acestrorhamphidae</taxon>
        <taxon>Acestrorhamphinae</taxon>
        <taxon>Astyanax</taxon>
    </lineage>
</organism>
<protein>
    <submittedName>
        <fullName evidence="2">Rho GTPase activating protein 11A</fullName>
    </submittedName>
</protein>
<sequence length="605" mass="67030">MKPDDRKVLRGAVLRQLRSEHGIHLKLTSLERTESSRAPTCPQSKLFGVPLQHLQMRNVDHYGLVPCFLVNCCKLLLKHAGSEGLFRKSGSVVRLKALRARLDKGEDCLSTSLPCDAANLVKQFFYELPSPVFPAVLLQAFTKAQRLATDEERSAATLLVSCLVPETNLSTLRFFFSFLKQVSLRASENKMDSYNLSVVFTPNLFQLQSTPEWNDEFHRLHIAVICTLIDNAYAFGVVPDIMIANDAAVVDSHLSYKVVAGFSRKSKERRSSKVLSLSKAETPNLQEKILSDGAGEKFPSKKRKSLRRSLGMVPSVLFGCCYDSSSRQEDSSPSVVRHCSKLERKGCSKLRRSVKRVMSNTFCCGASSPIEKSLPDSPVASCWLQPYQDTPVGLCLKKQISVAESVSKKTEIRSVFKNLFCASATDSPEDQKCLTQDEITLSVSHSDNASVCLGVPPLKDSSAISGLDCQGRQVVDADQRQVNKEKEFFLSVKRSKSKLLSRLTSNLDLSPSSGPLIALDGGTDTDACKDDLMEVSEFHPCTTKTSGTSKLRAVHPVEKYNKLQLKPAVPKVAKVIRSPLKFHRTPVYQYVKRINSHLKCGPILK</sequence>
<dbReference type="Ensembl" id="ENSAMXT00000036547.1">
    <property type="protein sequence ID" value="ENSAMXP00000051225.1"/>
    <property type="gene ID" value="ENSAMXG00000036014.1"/>
</dbReference>